<evidence type="ECO:0000256" key="2">
    <source>
        <dbReference type="ARBA" id="ARBA00022801"/>
    </source>
</evidence>
<dbReference type="SUPFAM" id="SSF49785">
    <property type="entry name" value="Galactose-binding domain-like"/>
    <property type="match status" value="1"/>
</dbReference>
<dbReference type="EMBL" id="RCZC01000004">
    <property type="protein sequence ID" value="TPG52137.1"/>
    <property type="molecule type" value="Genomic_DNA"/>
</dbReference>
<dbReference type="InterPro" id="IPR054593">
    <property type="entry name" value="Beta-mannosidase-like_N2"/>
</dbReference>
<sequence length="1342" mass="143945">MTRRLLALSTGVALAGLCASAAWADDATPMLPNPADFQTPPAEARPKTLYFWMNGNVTREGIDADLAAMRAAGLGGVLAFDGSSDIPKGPVDYLSPQWLDLMTHMMKRGGELGLTVAMQNAPGWSSSGGPWISPAQAMQQIVWTETTLDGGRSVVTHLPQPYTKLGFYRDAVIVAFPASVGDESVWRDAVVGMTVGGRAVATATLVDRDLHSTVGIAPDAPLVIETKAGFAAQAVTLYADKEQPSFSATIEASDDGAHWRPITRVTVGAERGIEAPGSANFAGVRARYFRVTPTTKTKLAEAFFYATPRIADWDAKAEHNFRAAPTAGQVVDGDAIDPKRIIDLTSKVSADGTLTWHAPKGRWTVLRLGHTPTAKLNVAASDSGRGLEVDKFDAAAVDHQFDSSIARVLAAADPEARKAFKRIEIDSYEAGLQNWSEGVPAAFAKRNGYALTKFAPALAGRVVGSRDTSDRFLFDFRRALADLMADNYYGRMEQRVRAAGLEFTVEGYGPGPFDELQVSGRVQYPMTEFWTRTPWTDNRSVKMVSSAAHVYGKDLVAAEAFTGEAQTSRWSDYPYAMTALGNLMFAQGVNRLYFHRYAMQPNPKAAPGMTMGPWGINLDASNTWFKSARPWLDTLARSQYLLGLGHHAADVLYFVGEDSPNQAEYIRPDISPDSNPRIGTHFTPAMPAGYQYDFVNAEVLLKSVEIKDGRIVLPSGASYRLLVLPDHLSGMTRELADRLHDLVARGMVVLGERPRQSLSLAGGAQGEAAFRADLDAVWGDGSAPRTLGKGKAYPTGTIAGVLSELGAGLDADCRTRSPDGQVVWQHRSLGDGDMYFVANRQRRAETVTCSFRVAGKTPELWNPEDGSVVTPALFDGSGGRTRVSFTLDPAGSTFVMLRKPAAPGATWITRNGTRVADLGAPATAPAAAPADTFTLSLWAKPDIDLRLMPSEKTEGRINETGKFYVVPARSGADMHGAGTAVAGLAVGRNGAYAIERVSPDVAPAVLVSHQPIAGWTHFALVYDHGMPSLYIGGKLVRTGLKSGRTVFAGGSDAPSPSGVTYFFEGDDSPLETVPRALSTGEIAAIAAKGPPAPVIAVSPVEIERTSTGLHALAFENGRYALDTGQAFTATVPAPVTIGGAWNVAFEPGRGAPARTVLPRLASLSRNADPAIRYFAGTATYTRQISVPASTLKAGRRTYLDLGRVEVLAHVVVNGHDLGTMWKAPFRVDITDAVKPGVNAVSIAVTSLWPNRLIGDAQRPDPYPRVDTEWPIGERFAADGKKTDVMAQKLITLPDWYHAGKAKPDDGRVGFSTWNFFQKDEPLLDSGLLGPVRLVFADEISMP</sequence>
<organism evidence="5 6">
    <name type="scientific">Sphingomonas glacialis</name>
    <dbReference type="NCBI Taxonomy" id="658225"/>
    <lineage>
        <taxon>Bacteria</taxon>
        <taxon>Pseudomonadati</taxon>
        <taxon>Pseudomonadota</taxon>
        <taxon>Alphaproteobacteria</taxon>
        <taxon>Sphingomonadales</taxon>
        <taxon>Sphingomonadaceae</taxon>
        <taxon>Sphingomonas</taxon>
    </lineage>
</organism>
<dbReference type="SUPFAM" id="SSF49899">
    <property type="entry name" value="Concanavalin A-like lectins/glucanases"/>
    <property type="match status" value="1"/>
</dbReference>
<gene>
    <name evidence="5" type="ORF">EAH76_15620</name>
</gene>
<feature type="domain" description="Beta-mannosidase-like galactose-binding" evidence="4">
    <location>
        <begin position="1178"/>
        <end position="1262"/>
    </location>
</feature>
<dbReference type="Gene3D" id="2.60.120.260">
    <property type="entry name" value="Galactose-binding domain-like"/>
    <property type="match status" value="1"/>
</dbReference>
<dbReference type="Gene3D" id="2.60.120.200">
    <property type="match status" value="1"/>
</dbReference>
<evidence type="ECO:0000256" key="1">
    <source>
        <dbReference type="ARBA" id="ARBA00022729"/>
    </source>
</evidence>
<feature type="signal peptide" evidence="3">
    <location>
        <begin position="1"/>
        <end position="24"/>
    </location>
</feature>
<keyword evidence="6" id="KW-1185">Reference proteome</keyword>
<protein>
    <submittedName>
        <fullName evidence="5">Alpha-L-arabinofuranosidase</fullName>
    </submittedName>
</protein>
<dbReference type="RefSeq" id="WP_140851206.1">
    <property type="nucleotide sequence ID" value="NZ_RCZC01000004.1"/>
</dbReference>
<evidence type="ECO:0000313" key="5">
    <source>
        <dbReference type="EMBL" id="TPG52137.1"/>
    </source>
</evidence>
<dbReference type="Proteomes" id="UP000319931">
    <property type="component" value="Unassembled WGS sequence"/>
</dbReference>
<name>A0A502FRE2_9SPHN</name>
<dbReference type="Pfam" id="PF22666">
    <property type="entry name" value="Glyco_hydro_2_N2"/>
    <property type="match status" value="1"/>
</dbReference>
<dbReference type="GO" id="GO:0004553">
    <property type="term" value="F:hydrolase activity, hydrolyzing O-glycosyl compounds"/>
    <property type="evidence" value="ECO:0007669"/>
    <property type="project" value="UniProtKB-ARBA"/>
</dbReference>
<dbReference type="PANTHER" id="PTHR43817">
    <property type="entry name" value="GLYCOSYL HYDROLASE"/>
    <property type="match status" value="1"/>
</dbReference>
<reference evidence="5 6" key="1">
    <citation type="journal article" date="2019" name="Environ. Microbiol.">
        <title>Species interactions and distinct microbial communities in high Arctic permafrost affected cryosols are associated with the CH4 and CO2 gas fluxes.</title>
        <authorList>
            <person name="Altshuler I."/>
            <person name="Hamel J."/>
            <person name="Turney S."/>
            <person name="Magnuson E."/>
            <person name="Levesque R."/>
            <person name="Greer C."/>
            <person name="Whyte L.G."/>
        </authorList>
    </citation>
    <scope>NUCLEOTIDE SEQUENCE [LARGE SCALE GENOMIC DNA]</scope>
    <source>
        <strain evidence="5 6">E6.1</strain>
    </source>
</reference>
<dbReference type="NCBIfam" id="NF045579">
    <property type="entry name" value="rhamnoside_JR"/>
    <property type="match status" value="1"/>
</dbReference>
<keyword evidence="2" id="KW-0378">Hydrolase</keyword>
<keyword evidence="1 3" id="KW-0732">Signal</keyword>
<evidence type="ECO:0000259" key="4">
    <source>
        <dbReference type="Pfam" id="PF22666"/>
    </source>
</evidence>
<feature type="chain" id="PRO_5021282333" evidence="3">
    <location>
        <begin position="25"/>
        <end position="1342"/>
    </location>
</feature>
<proteinExistence type="predicted"/>
<dbReference type="InterPro" id="IPR008979">
    <property type="entry name" value="Galactose-bd-like_sf"/>
</dbReference>
<dbReference type="Pfam" id="PF17132">
    <property type="entry name" value="Glyco_hydro_106"/>
    <property type="match status" value="1"/>
</dbReference>
<comment type="caution">
    <text evidence="5">The sequence shown here is derived from an EMBL/GenBank/DDBJ whole genome shotgun (WGS) entry which is preliminary data.</text>
</comment>
<dbReference type="OrthoDB" id="9761519at2"/>
<evidence type="ECO:0000256" key="3">
    <source>
        <dbReference type="SAM" id="SignalP"/>
    </source>
</evidence>
<dbReference type="PANTHER" id="PTHR43817:SF1">
    <property type="entry name" value="HYDROLASE, FAMILY 43, PUTATIVE (AFU_ORTHOLOGUE AFUA_3G01660)-RELATED"/>
    <property type="match status" value="1"/>
</dbReference>
<accession>A0A502FRE2</accession>
<dbReference type="InterPro" id="IPR013320">
    <property type="entry name" value="ConA-like_dom_sf"/>
</dbReference>
<evidence type="ECO:0000313" key="6">
    <source>
        <dbReference type="Proteomes" id="UP000319931"/>
    </source>
</evidence>